<reference evidence="1 2" key="1">
    <citation type="journal article" date="2014" name="Nat. Commun.">
        <title>Molecular traces of alternative social organization in a termite genome.</title>
        <authorList>
            <person name="Terrapon N."/>
            <person name="Li C."/>
            <person name="Robertson H.M."/>
            <person name="Ji L."/>
            <person name="Meng X."/>
            <person name="Booth W."/>
            <person name="Chen Z."/>
            <person name="Childers C.P."/>
            <person name="Glastad K.M."/>
            <person name="Gokhale K."/>
            <person name="Gowin J."/>
            <person name="Gronenberg W."/>
            <person name="Hermansen R.A."/>
            <person name="Hu H."/>
            <person name="Hunt B.G."/>
            <person name="Huylmans A.K."/>
            <person name="Khalil S.M."/>
            <person name="Mitchell R.D."/>
            <person name="Munoz-Torres M.C."/>
            <person name="Mustard J.A."/>
            <person name="Pan H."/>
            <person name="Reese J.T."/>
            <person name="Scharf M.E."/>
            <person name="Sun F."/>
            <person name="Vogel H."/>
            <person name="Xiao J."/>
            <person name="Yang W."/>
            <person name="Yang Z."/>
            <person name="Yang Z."/>
            <person name="Zhou J."/>
            <person name="Zhu J."/>
            <person name="Brent C.S."/>
            <person name="Elsik C.G."/>
            <person name="Goodisman M.A."/>
            <person name="Liberles D.A."/>
            <person name="Roe R.M."/>
            <person name="Vargo E.L."/>
            <person name="Vilcinskas A."/>
            <person name="Wang J."/>
            <person name="Bornberg-Bauer E."/>
            <person name="Korb J."/>
            <person name="Zhang G."/>
            <person name="Liebig J."/>
        </authorList>
    </citation>
    <scope>NUCLEOTIDE SEQUENCE [LARGE SCALE GENOMIC DNA]</scope>
    <source>
        <tissue evidence="1">Whole organism</tissue>
    </source>
</reference>
<sequence>MGVTQWVQSQAADFYDTGIQKLVPRYDKCLNSGGEYVEK</sequence>
<evidence type="ECO:0000313" key="2">
    <source>
        <dbReference type="Proteomes" id="UP000027135"/>
    </source>
</evidence>
<name>A0A067QLD5_ZOONE</name>
<dbReference type="AlphaFoldDB" id="A0A067QLD5"/>
<organism evidence="1 2">
    <name type="scientific">Zootermopsis nevadensis</name>
    <name type="common">Dampwood termite</name>
    <dbReference type="NCBI Taxonomy" id="136037"/>
    <lineage>
        <taxon>Eukaryota</taxon>
        <taxon>Metazoa</taxon>
        <taxon>Ecdysozoa</taxon>
        <taxon>Arthropoda</taxon>
        <taxon>Hexapoda</taxon>
        <taxon>Insecta</taxon>
        <taxon>Pterygota</taxon>
        <taxon>Neoptera</taxon>
        <taxon>Polyneoptera</taxon>
        <taxon>Dictyoptera</taxon>
        <taxon>Blattodea</taxon>
        <taxon>Blattoidea</taxon>
        <taxon>Termitoidae</taxon>
        <taxon>Termopsidae</taxon>
        <taxon>Zootermopsis</taxon>
    </lineage>
</organism>
<proteinExistence type="predicted"/>
<protein>
    <submittedName>
        <fullName evidence="1">Uncharacterized protein</fullName>
    </submittedName>
</protein>
<dbReference type="InParanoid" id="A0A067QLD5"/>
<keyword evidence="2" id="KW-1185">Reference proteome</keyword>
<accession>A0A067QLD5</accession>
<gene>
    <name evidence="1" type="ORF">L798_15333</name>
</gene>
<dbReference type="EMBL" id="KK853186">
    <property type="protein sequence ID" value="KDR10096.1"/>
    <property type="molecule type" value="Genomic_DNA"/>
</dbReference>
<dbReference type="Proteomes" id="UP000027135">
    <property type="component" value="Unassembled WGS sequence"/>
</dbReference>
<evidence type="ECO:0000313" key="1">
    <source>
        <dbReference type="EMBL" id="KDR10096.1"/>
    </source>
</evidence>